<feature type="compositionally biased region" description="Pro residues" evidence="3">
    <location>
        <begin position="744"/>
        <end position="757"/>
    </location>
</feature>
<evidence type="ECO:0000256" key="3">
    <source>
        <dbReference type="SAM" id="MobiDB-lite"/>
    </source>
</evidence>
<feature type="region of interest" description="Disordered" evidence="3">
    <location>
        <begin position="574"/>
        <end position="601"/>
    </location>
</feature>
<dbReference type="AlphaFoldDB" id="A0A2X0PMJ4"/>
<dbReference type="PANTHER" id="PTHR43503:SF2">
    <property type="entry name" value="NEGATIVE REGULATOR OF SPORULATION MDS3-RELATED"/>
    <property type="match status" value="1"/>
</dbReference>
<dbReference type="STRING" id="796604.A0A2X0PMJ4"/>
<accession>A0A2X0PMJ4</accession>
<keyword evidence="2" id="KW-0677">Repeat</keyword>
<feature type="region of interest" description="Disordered" evidence="3">
    <location>
        <begin position="301"/>
        <end position="336"/>
    </location>
</feature>
<evidence type="ECO:0000313" key="4">
    <source>
        <dbReference type="EMBL" id="SGZ28698.1"/>
    </source>
</evidence>
<gene>
    <name evidence="4" type="primary">BQ5605_C027g10414</name>
    <name evidence="4" type="ORF">BQ5605_C027G10414</name>
</gene>
<keyword evidence="5" id="KW-1185">Reference proteome</keyword>
<name>A0A2X0PMJ4_9BASI</name>
<evidence type="ECO:0000256" key="2">
    <source>
        <dbReference type="ARBA" id="ARBA00022737"/>
    </source>
</evidence>
<reference evidence="4 5" key="1">
    <citation type="submission" date="2016-11" db="EMBL/GenBank/DDBJ databases">
        <authorList>
            <person name="Jaros S."/>
            <person name="Januszkiewicz K."/>
            <person name="Wedrychowicz H."/>
        </authorList>
    </citation>
    <scope>NUCLEOTIDE SEQUENCE [LARGE SCALE GENOMIC DNA]</scope>
</reference>
<evidence type="ECO:0000256" key="1">
    <source>
        <dbReference type="ARBA" id="ARBA00022441"/>
    </source>
</evidence>
<feature type="region of interest" description="Disordered" evidence="3">
    <location>
        <begin position="146"/>
        <end position="167"/>
    </location>
</feature>
<organism evidence="4 5">
    <name type="scientific">Microbotryum silenes-dioicae</name>
    <dbReference type="NCBI Taxonomy" id="796604"/>
    <lineage>
        <taxon>Eukaryota</taxon>
        <taxon>Fungi</taxon>
        <taxon>Dikarya</taxon>
        <taxon>Basidiomycota</taxon>
        <taxon>Pucciniomycotina</taxon>
        <taxon>Microbotryomycetes</taxon>
        <taxon>Microbotryales</taxon>
        <taxon>Microbotryaceae</taxon>
        <taxon>Microbotryum</taxon>
    </lineage>
</organism>
<dbReference type="SUPFAM" id="SSF54695">
    <property type="entry name" value="POZ domain"/>
    <property type="match status" value="1"/>
</dbReference>
<dbReference type="PANTHER" id="PTHR43503">
    <property type="entry name" value="MCG48959-RELATED"/>
    <property type="match status" value="1"/>
</dbReference>
<sequence length="757" mass="81427">MTATASGHRGSVPIQAAAQSATLADLTATCRRTTGTRPPPLVGCSITLIDDHAYVFGGRLVPNRTMVDTLYSLSLRTLEWQLLWPPHRSTENGIDSTTENPDPNSPTKLKNVADVSNIGPAPRYFHSAEAWGKKLVVAFGEGYSSVPADSEASSKDTGGSGAEGDSNDGFGELFTLGDVCIWDIEKKVWEMPEIKCAPGVEGPEARYAHLACITSVGGGSKETGGDKQVMVIMGGQDVKNTYLHSMSVLDLGSLTWVRSSTWDRHIGTYRAVVTSATKEIHPVTVFSTSINGAPAVLNEDEKHASQKTVTGTEASDELALGGESMRPLSYSTNPDPTKPQPLLLFSNFNFAQVRRNLDLLVAPTETDESISATSLSSLMGGTSLPPGLRFPTGKIVGHHLLIFGTFLSQTVNNFSIWSLDLGPGGASGLAARAAAQEPLTWSRIEPGSVLSTGSWNRALVWGNSVVVIGDRERDIAIDYDHRQTNFAHLAFVDLEAFGVYQPPPRVLPPLAQALGLMMLSQPHLSDFELRCSDGVRLCCSRTLLVDRWPWFKSQLDDFKLRAKGMMAAQQRRVDAARTLNSSSSNGDYSDDPTNHNLGGGGEDDTLLVRASEIALSSTTELRLSPRTLDLPEPSIVVQAYLQYLYTLNLSTPLQLDPPVLSALLIFAKTYDDKALRALVTHALHEVLDRHKEGGKSGMAALVYDAATLGGCMALQIRALRILMSGSKFNKNRNPAGQGSQTMVPPTPPPKQAPPTGA</sequence>
<dbReference type="GO" id="GO:0005739">
    <property type="term" value="C:mitochondrion"/>
    <property type="evidence" value="ECO:0007669"/>
    <property type="project" value="TreeGrafter"/>
</dbReference>
<dbReference type="InterPro" id="IPR011333">
    <property type="entry name" value="SKP1/BTB/POZ_sf"/>
</dbReference>
<protein>
    <submittedName>
        <fullName evidence="4">BQ5605_C027g10414 protein</fullName>
    </submittedName>
</protein>
<keyword evidence="1" id="KW-0880">Kelch repeat</keyword>
<dbReference type="Proteomes" id="UP000249464">
    <property type="component" value="Unassembled WGS sequence"/>
</dbReference>
<evidence type="ECO:0000313" key="5">
    <source>
        <dbReference type="Proteomes" id="UP000249464"/>
    </source>
</evidence>
<feature type="region of interest" description="Disordered" evidence="3">
    <location>
        <begin position="730"/>
        <end position="757"/>
    </location>
</feature>
<proteinExistence type="predicted"/>
<dbReference type="GO" id="GO:0045454">
    <property type="term" value="P:cell redox homeostasis"/>
    <property type="evidence" value="ECO:0007669"/>
    <property type="project" value="TreeGrafter"/>
</dbReference>
<dbReference type="GO" id="GO:0005829">
    <property type="term" value="C:cytosol"/>
    <property type="evidence" value="ECO:0007669"/>
    <property type="project" value="TreeGrafter"/>
</dbReference>
<dbReference type="EMBL" id="FQNC01000089">
    <property type="protein sequence ID" value="SGZ28698.1"/>
    <property type="molecule type" value="Genomic_DNA"/>
</dbReference>
<feature type="compositionally biased region" description="Polar residues" evidence="3">
    <location>
        <begin position="730"/>
        <end position="743"/>
    </location>
</feature>
<dbReference type="InterPro" id="IPR015915">
    <property type="entry name" value="Kelch-typ_b-propeller"/>
</dbReference>
<dbReference type="Gene3D" id="3.30.710.10">
    <property type="entry name" value="Potassium Channel Kv1.1, Chain A"/>
    <property type="match status" value="1"/>
</dbReference>
<dbReference type="Gene3D" id="2.120.10.80">
    <property type="entry name" value="Kelch-type beta propeller"/>
    <property type="match status" value="1"/>
</dbReference>
<dbReference type="SUPFAM" id="SSF117281">
    <property type="entry name" value="Kelch motif"/>
    <property type="match status" value="1"/>
</dbReference>